<keyword evidence="1" id="KW-1133">Transmembrane helix</keyword>
<proteinExistence type="predicted"/>
<dbReference type="Proteomes" id="UP001152320">
    <property type="component" value="Chromosome 22"/>
</dbReference>
<organism evidence="2 4">
    <name type="scientific">Holothuria leucospilota</name>
    <name type="common">Black long sea cucumber</name>
    <name type="synonym">Mertensiothuria leucospilota</name>
    <dbReference type="NCBI Taxonomy" id="206669"/>
    <lineage>
        <taxon>Eukaryota</taxon>
        <taxon>Metazoa</taxon>
        <taxon>Echinodermata</taxon>
        <taxon>Eleutherozoa</taxon>
        <taxon>Echinozoa</taxon>
        <taxon>Holothuroidea</taxon>
        <taxon>Aspidochirotacea</taxon>
        <taxon>Aspidochirotida</taxon>
        <taxon>Holothuriidae</taxon>
        <taxon>Holothuria</taxon>
    </lineage>
</organism>
<evidence type="ECO:0000313" key="4">
    <source>
        <dbReference type="Proteomes" id="UP001152320"/>
    </source>
</evidence>
<accession>A0A9Q1BCN6</accession>
<dbReference type="AlphaFoldDB" id="A0A9Q1BCN6"/>
<name>A0A9Q1BCN6_HOLLE</name>
<evidence type="ECO:0000313" key="2">
    <source>
        <dbReference type="EMBL" id="KAJ8020359.1"/>
    </source>
</evidence>
<keyword evidence="1" id="KW-0812">Transmembrane</keyword>
<dbReference type="Proteomes" id="UP001152320">
    <property type="component" value="Chromosome 18"/>
</dbReference>
<dbReference type="EMBL" id="JAIZAY010000022">
    <property type="protein sequence ID" value="KAJ8020359.1"/>
    <property type="molecule type" value="Genomic_DNA"/>
</dbReference>
<feature type="transmembrane region" description="Helical" evidence="1">
    <location>
        <begin position="33"/>
        <end position="51"/>
    </location>
</feature>
<comment type="caution">
    <text evidence="2">The sequence shown here is derived from an EMBL/GenBank/DDBJ whole genome shotgun (WGS) entry which is preliminary data.</text>
</comment>
<keyword evidence="1" id="KW-0472">Membrane</keyword>
<sequence>MREVNLDATGVCKYRRIMMTHPQNIPRYSYRKVTALILVTSSFVFATVIQFCALPPECLEQNDFDVRVGKSLDAD</sequence>
<reference evidence="2" key="1">
    <citation type="submission" date="2021-10" db="EMBL/GenBank/DDBJ databases">
        <title>Tropical sea cucumber genome reveals ecological adaptation and Cuvierian tubules defense mechanism.</title>
        <authorList>
            <person name="Chen T."/>
        </authorList>
    </citation>
    <scope>NUCLEOTIDE SEQUENCE</scope>
    <source>
        <strain evidence="2">Nanhai2018</strain>
        <tissue evidence="2">Muscle</tissue>
    </source>
</reference>
<evidence type="ECO:0000313" key="3">
    <source>
        <dbReference type="EMBL" id="KAJ8024491.1"/>
    </source>
</evidence>
<evidence type="ECO:0000256" key="1">
    <source>
        <dbReference type="SAM" id="Phobius"/>
    </source>
</evidence>
<dbReference type="EMBL" id="JAIZAY010000018">
    <property type="protein sequence ID" value="KAJ8024491.1"/>
    <property type="molecule type" value="Genomic_DNA"/>
</dbReference>
<protein>
    <submittedName>
        <fullName evidence="2">Uncharacterized protein</fullName>
    </submittedName>
</protein>
<keyword evidence="4" id="KW-1185">Reference proteome</keyword>
<gene>
    <name evidence="3" type="ORF">HOLleu_34412</name>
    <name evidence="2" type="ORF">HOLleu_39930</name>
</gene>